<evidence type="ECO:0000313" key="12">
    <source>
        <dbReference type="EMBL" id="MBB6014771.1"/>
    </source>
</evidence>
<evidence type="ECO:0000256" key="6">
    <source>
        <dbReference type="ARBA" id="ARBA00022605"/>
    </source>
</evidence>
<dbReference type="PANTHER" id="PTHR23100:SF0">
    <property type="entry name" value="ARGININE BIOSYNTHESIS BIFUNCTIONAL PROTEIN ARGJ, MITOCHONDRIAL"/>
    <property type="match status" value="1"/>
</dbReference>
<keyword evidence="5 11" id="KW-0055">Arginine biosynthesis</keyword>
<dbReference type="NCBIfam" id="NF003802">
    <property type="entry name" value="PRK05388.1"/>
    <property type="match status" value="1"/>
</dbReference>
<evidence type="ECO:0000256" key="5">
    <source>
        <dbReference type="ARBA" id="ARBA00022571"/>
    </source>
</evidence>
<evidence type="ECO:0000256" key="9">
    <source>
        <dbReference type="ARBA" id="ARBA00023268"/>
    </source>
</evidence>
<protein>
    <recommendedName>
        <fullName evidence="11">Arginine biosynthesis bifunctional protein ArgJ</fullName>
    </recommendedName>
    <domain>
        <recommendedName>
            <fullName evidence="11">Glutamate N-acetyltransferase</fullName>
            <ecNumber evidence="11">2.3.1.35</ecNumber>
        </recommendedName>
        <alternativeName>
            <fullName evidence="11">Ornithine acetyltransferase</fullName>
            <shortName evidence="11">OATase</shortName>
        </alternativeName>
        <alternativeName>
            <fullName evidence="11">Ornithine transacetylase</fullName>
        </alternativeName>
    </domain>
    <domain>
        <recommendedName>
            <fullName evidence="11">Amino-acid acetyltransferase</fullName>
            <ecNumber evidence="11">2.3.1.1</ecNumber>
        </recommendedName>
        <alternativeName>
            <fullName evidence="11">N-acetylglutamate synthase</fullName>
            <shortName evidence="11">AGSase</shortName>
        </alternativeName>
    </domain>
    <component>
        <recommendedName>
            <fullName evidence="11">Arginine biosynthesis bifunctional protein ArgJ alpha chain</fullName>
        </recommendedName>
    </component>
    <component>
        <recommendedName>
            <fullName evidence="11">Arginine biosynthesis bifunctional protein ArgJ beta chain</fullName>
        </recommendedName>
    </component>
</protein>
<keyword evidence="9 11" id="KW-0511">Multifunctional enzyme</keyword>
<feature type="active site" description="Nucleophile" evidence="11">
    <location>
        <position position="195"/>
    </location>
</feature>
<proteinExistence type="inferred from homology"/>
<dbReference type="SUPFAM" id="SSF56266">
    <property type="entry name" value="DmpA/ArgJ-like"/>
    <property type="match status" value="1"/>
</dbReference>
<comment type="similarity">
    <text evidence="2 11">Belongs to the ArgJ family.</text>
</comment>
<reference evidence="12 13" key="1">
    <citation type="submission" date="2020-08" db="EMBL/GenBank/DDBJ databases">
        <title>Genomic Encyclopedia of Type Strains, Phase IV (KMG-IV): sequencing the most valuable type-strain genomes for metagenomic binning, comparative biology and taxonomic classification.</title>
        <authorList>
            <person name="Goeker M."/>
        </authorList>
    </citation>
    <scope>NUCLEOTIDE SEQUENCE [LARGE SCALE GENOMIC DNA]</scope>
    <source>
        <strain evidence="12 13">DSM 11099</strain>
    </source>
</reference>
<comment type="caution">
    <text evidence="12">The sequence shown here is derived from an EMBL/GenBank/DDBJ whole genome shotgun (WGS) entry which is preliminary data.</text>
</comment>
<evidence type="ECO:0000256" key="1">
    <source>
        <dbReference type="ARBA" id="ARBA00004496"/>
    </source>
</evidence>
<feature type="chain" id="PRO_5031641479" description="Arginine biosynthesis bifunctional protein ArgJ alpha chain" evidence="11">
    <location>
        <begin position="1"/>
        <end position="194"/>
    </location>
</feature>
<dbReference type="Gene3D" id="3.10.20.340">
    <property type="entry name" value="ArgJ beta chain, C-terminal domain"/>
    <property type="match status" value="1"/>
</dbReference>
<feature type="binding site" evidence="11">
    <location>
        <position position="285"/>
    </location>
    <ligand>
        <name>substrate</name>
    </ligand>
</feature>
<dbReference type="InterPro" id="IPR002813">
    <property type="entry name" value="Arg_biosynth_ArgJ"/>
</dbReference>
<dbReference type="NCBIfam" id="TIGR00120">
    <property type="entry name" value="ArgJ"/>
    <property type="match status" value="1"/>
</dbReference>
<evidence type="ECO:0000256" key="4">
    <source>
        <dbReference type="ARBA" id="ARBA00022490"/>
    </source>
</evidence>
<dbReference type="GO" id="GO:0004042">
    <property type="term" value="F:L-glutamate N-acetyltransferase activity"/>
    <property type="evidence" value="ECO:0007669"/>
    <property type="project" value="UniProtKB-UniRule"/>
</dbReference>
<dbReference type="EC" id="2.3.1.35" evidence="11"/>
<dbReference type="InterPro" id="IPR042195">
    <property type="entry name" value="ArgJ_beta_C"/>
</dbReference>
<evidence type="ECO:0000313" key="13">
    <source>
        <dbReference type="Proteomes" id="UP000533306"/>
    </source>
</evidence>
<keyword evidence="7 11" id="KW-0808">Transferase</keyword>
<keyword evidence="13" id="KW-1185">Reference proteome</keyword>
<feature type="chain" id="PRO_5031641478" description="Arginine biosynthesis bifunctional protein ArgJ beta chain" evidence="11">
    <location>
        <begin position="195"/>
        <end position="413"/>
    </location>
</feature>
<comment type="catalytic activity">
    <reaction evidence="11">
        <text>N(2)-acetyl-L-ornithine + L-glutamate = N-acetyl-L-glutamate + L-ornithine</text>
        <dbReference type="Rhea" id="RHEA:15349"/>
        <dbReference type="ChEBI" id="CHEBI:29985"/>
        <dbReference type="ChEBI" id="CHEBI:44337"/>
        <dbReference type="ChEBI" id="CHEBI:46911"/>
        <dbReference type="ChEBI" id="CHEBI:57805"/>
        <dbReference type="EC" id="2.3.1.35"/>
    </reaction>
</comment>
<dbReference type="FunFam" id="3.10.20.340:FF:000003">
    <property type="entry name" value="Arginine biosynthesis bifunctional protein ArgJ"/>
    <property type="match status" value="1"/>
</dbReference>
<feature type="binding site" evidence="11">
    <location>
        <position position="408"/>
    </location>
    <ligand>
        <name>substrate</name>
    </ligand>
</feature>
<evidence type="ECO:0000256" key="2">
    <source>
        <dbReference type="ARBA" id="ARBA00006774"/>
    </source>
</evidence>
<dbReference type="FunFam" id="3.60.70.12:FF:000001">
    <property type="entry name" value="Arginine biosynthesis bifunctional protein ArgJ, chloroplastic"/>
    <property type="match status" value="1"/>
</dbReference>
<accession>A0A7W9S626</accession>
<dbReference type="Proteomes" id="UP000533306">
    <property type="component" value="Unassembled WGS sequence"/>
</dbReference>
<feature type="site" description="Cleavage; by autolysis" evidence="11">
    <location>
        <begin position="194"/>
        <end position="195"/>
    </location>
</feature>
<dbReference type="Gene3D" id="3.60.70.12">
    <property type="entry name" value="L-amino peptidase D-ALA esterase/amidase"/>
    <property type="match status" value="1"/>
</dbReference>
<feature type="binding site" evidence="11">
    <location>
        <position position="184"/>
    </location>
    <ligand>
        <name>substrate</name>
    </ligand>
</feature>
<dbReference type="PANTHER" id="PTHR23100">
    <property type="entry name" value="ARGININE BIOSYNTHESIS BIFUNCTIONAL PROTEIN ARGJ"/>
    <property type="match status" value="1"/>
</dbReference>
<comment type="function">
    <text evidence="11">Catalyzes two activities which are involved in the cyclic version of arginine biosynthesis: the synthesis of N-acetylglutamate from glutamate and acetyl-CoA as the acetyl donor, and of ornithine by transacetylation between N(2)-acetylornithine and glutamate.</text>
</comment>
<evidence type="ECO:0000256" key="11">
    <source>
        <dbReference type="HAMAP-Rule" id="MF_01106"/>
    </source>
</evidence>
<comment type="pathway">
    <text evidence="11">Amino-acid biosynthesis; L-arginine biosynthesis; N(2)-acetyl-L-ornithine from L-glutamate: step 1/4.</text>
</comment>
<evidence type="ECO:0000256" key="7">
    <source>
        <dbReference type="ARBA" id="ARBA00022679"/>
    </source>
</evidence>
<keyword evidence="8 11" id="KW-0068">Autocatalytic cleavage</keyword>
<dbReference type="GO" id="GO:0005737">
    <property type="term" value="C:cytoplasm"/>
    <property type="evidence" value="ECO:0007669"/>
    <property type="project" value="UniProtKB-SubCell"/>
</dbReference>
<comment type="catalytic activity">
    <reaction evidence="11">
        <text>L-glutamate + acetyl-CoA = N-acetyl-L-glutamate + CoA + H(+)</text>
        <dbReference type="Rhea" id="RHEA:24292"/>
        <dbReference type="ChEBI" id="CHEBI:15378"/>
        <dbReference type="ChEBI" id="CHEBI:29985"/>
        <dbReference type="ChEBI" id="CHEBI:44337"/>
        <dbReference type="ChEBI" id="CHEBI:57287"/>
        <dbReference type="ChEBI" id="CHEBI:57288"/>
        <dbReference type="EC" id="2.3.1.1"/>
    </reaction>
</comment>
<gene>
    <name evidence="11" type="primary">argJ</name>
    <name evidence="12" type="ORF">HNR59_004167</name>
</gene>
<evidence type="ECO:0000256" key="10">
    <source>
        <dbReference type="ARBA" id="ARBA00023315"/>
    </source>
</evidence>
<dbReference type="RefSeq" id="WP_183833215.1">
    <property type="nucleotide sequence ID" value="NZ_JACHEU010000010.1"/>
</dbReference>
<dbReference type="AlphaFoldDB" id="A0A7W9S626"/>
<sequence>MSAAISPLAPKKYPKMPAIEGVRMATAEAGIKYRGRTDLLAMVFDAGTAVAGVFTRSKCPSAPVDFCRENLPGGKARVLVVNSGNANAFTGKKGRETTSATGKAAAKAAACSESEVFLASTGVIGEPLDPARFTHLLDALVSDAKPELWKEAASAIMTTDTYPKVATATVKLGDVDVTINGIAKGAGMIAPDMATMLSFIATDAPIAAPVLQALLSGGTAKTFNAVTVDSDTSTSDTLLLFATGAAAKRGAPAINDVKDPRLSSFKRALGKILKSLALQVVRDGEGARKQIEITVEGAKSARSAKRIALAIANSPLVKTAVAGEDANWGRVVMAVGKAGEPADRDRLSIWFGDNRLAHEGERDVSYSEEATSAYMKRDEIAIRVDLGIGRGKATVWTCDLTKEYVTINGDYRS</sequence>
<evidence type="ECO:0000256" key="8">
    <source>
        <dbReference type="ARBA" id="ARBA00022813"/>
    </source>
</evidence>
<dbReference type="HAMAP" id="MF_01106">
    <property type="entry name" value="ArgJ"/>
    <property type="match status" value="1"/>
</dbReference>
<comment type="subunit">
    <text evidence="3 11">Heterotetramer of two alpha and two beta chains.</text>
</comment>
<dbReference type="InterPro" id="IPR016117">
    <property type="entry name" value="ArgJ-like_dom_sf"/>
</dbReference>
<dbReference type="GO" id="GO:0004358">
    <property type="term" value="F:L-glutamate N-acetyltransferase activity, acting on acetyl-L-ornithine as donor"/>
    <property type="evidence" value="ECO:0007669"/>
    <property type="project" value="UniProtKB-UniRule"/>
</dbReference>
<dbReference type="EMBL" id="JACHEU010000010">
    <property type="protein sequence ID" value="MBB6014771.1"/>
    <property type="molecule type" value="Genomic_DNA"/>
</dbReference>
<organism evidence="12 13">
    <name type="scientific">Aquamicrobium lusatiense</name>
    <dbReference type="NCBI Taxonomy" id="89772"/>
    <lineage>
        <taxon>Bacteria</taxon>
        <taxon>Pseudomonadati</taxon>
        <taxon>Pseudomonadota</taxon>
        <taxon>Alphaproteobacteria</taxon>
        <taxon>Hyphomicrobiales</taxon>
        <taxon>Phyllobacteriaceae</taxon>
        <taxon>Aquamicrobium</taxon>
    </lineage>
</organism>
<feature type="site" description="Involved in the stabilization of negative charge on the oxyanion by the formation of the oxyanion hole" evidence="11">
    <location>
        <position position="121"/>
    </location>
</feature>
<feature type="binding site" evidence="11">
    <location>
        <position position="413"/>
    </location>
    <ligand>
        <name>substrate</name>
    </ligand>
</feature>
<dbReference type="GO" id="GO:0006592">
    <property type="term" value="P:ornithine biosynthetic process"/>
    <property type="evidence" value="ECO:0007669"/>
    <property type="project" value="TreeGrafter"/>
</dbReference>
<keyword evidence="4 11" id="KW-0963">Cytoplasm</keyword>
<keyword evidence="6 11" id="KW-0028">Amino-acid biosynthesis</keyword>
<feature type="site" description="Involved in the stabilization of negative charge on the oxyanion by the formation of the oxyanion hole" evidence="11">
    <location>
        <position position="122"/>
    </location>
</feature>
<dbReference type="EC" id="2.3.1.1" evidence="11"/>
<feature type="binding site" evidence="11">
    <location>
        <position position="158"/>
    </location>
    <ligand>
        <name>substrate</name>
    </ligand>
</feature>
<feature type="binding site" evidence="11">
    <location>
        <position position="195"/>
    </location>
    <ligand>
        <name>substrate</name>
    </ligand>
</feature>
<comment type="pathway">
    <text evidence="11">Amino-acid biosynthesis; L-arginine biosynthesis; L-ornithine and N-acetyl-L-glutamate from L-glutamate and N(2)-acetyl-L-ornithine (cyclic): step 1/1.</text>
</comment>
<name>A0A7W9S626_9HYPH</name>
<dbReference type="Pfam" id="PF01960">
    <property type="entry name" value="ArgJ"/>
    <property type="match status" value="1"/>
</dbReference>
<dbReference type="CDD" id="cd02152">
    <property type="entry name" value="OAT"/>
    <property type="match status" value="1"/>
</dbReference>
<keyword evidence="10 11" id="KW-0012">Acyltransferase</keyword>
<comment type="subcellular location">
    <subcellularLocation>
        <location evidence="1 11">Cytoplasm</location>
    </subcellularLocation>
</comment>
<evidence type="ECO:0000256" key="3">
    <source>
        <dbReference type="ARBA" id="ARBA00011475"/>
    </source>
</evidence>
<dbReference type="UniPathway" id="UPA00068">
    <property type="reaction ID" value="UER00106"/>
</dbReference>
<dbReference type="GO" id="GO:0006526">
    <property type="term" value="P:L-arginine biosynthetic process"/>
    <property type="evidence" value="ECO:0007669"/>
    <property type="project" value="UniProtKB-UniRule"/>
</dbReference>